<dbReference type="EMBL" id="SIUB01000001">
    <property type="protein sequence ID" value="TBN54902.1"/>
    <property type="molecule type" value="Genomic_DNA"/>
</dbReference>
<comment type="similarity">
    <text evidence="2">Belongs to the binding-protein-dependent transport system permease family. HisMQ subfamily.</text>
</comment>
<evidence type="ECO:0000256" key="1">
    <source>
        <dbReference type="ARBA" id="ARBA00004429"/>
    </source>
</evidence>
<dbReference type="PANTHER" id="PTHR30614:SF10">
    <property type="entry name" value="ARGININE ABC TRANSPORTER PERMEASE PROTEIN ARTM"/>
    <property type="match status" value="1"/>
</dbReference>
<sequence>MEALAEWGRALYEATGINLTILYDQFDQSRFISGIWMTIYLSIISLFFSVIIGVVGAWAQGSPIKAVRWAINGFIVLFRNTPPLVQIFFFYFGISNLLPYVEDADGMRAPLFTNIQWAIISLSLFAGAFNIEIFRSGIEAVPKSTLEAAEALGYTRLGAYRHIVLPLAIRVCLPALNNNLVNLLKTTSLAYAIAVPELLYASKQIWTDAQNVPTMMVVLLLTYVALVGVLVWAMNAWERSMAVPGYGQGRGR</sequence>
<feature type="transmembrane region" description="Helical" evidence="9">
    <location>
        <begin position="71"/>
        <end position="94"/>
    </location>
</feature>
<evidence type="ECO:0000256" key="5">
    <source>
        <dbReference type="ARBA" id="ARBA00022519"/>
    </source>
</evidence>
<proteinExistence type="inferred from homology"/>
<evidence type="ECO:0000256" key="6">
    <source>
        <dbReference type="ARBA" id="ARBA00022692"/>
    </source>
</evidence>
<dbReference type="RefSeq" id="WP_131001155.1">
    <property type="nucleotide sequence ID" value="NZ_JBHSZR010000002.1"/>
</dbReference>
<keyword evidence="7 9" id="KW-1133">Transmembrane helix</keyword>
<dbReference type="Gene3D" id="1.10.3720.10">
    <property type="entry name" value="MetI-like"/>
    <property type="match status" value="1"/>
</dbReference>
<evidence type="ECO:0000256" key="9">
    <source>
        <dbReference type="RuleBase" id="RU363032"/>
    </source>
</evidence>
<comment type="subcellular location">
    <subcellularLocation>
        <location evidence="1">Cell inner membrane</location>
        <topology evidence="1">Multi-pass membrane protein</topology>
    </subcellularLocation>
    <subcellularLocation>
        <location evidence="9">Cell membrane</location>
        <topology evidence="9">Multi-pass membrane protein</topology>
    </subcellularLocation>
</comment>
<dbReference type="PANTHER" id="PTHR30614">
    <property type="entry name" value="MEMBRANE COMPONENT OF AMINO ACID ABC TRANSPORTER"/>
    <property type="match status" value="1"/>
</dbReference>
<evidence type="ECO:0000259" key="10">
    <source>
        <dbReference type="PROSITE" id="PS50928"/>
    </source>
</evidence>
<keyword evidence="4" id="KW-1003">Cell membrane</keyword>
<evidence type="ECO:0000313" key="12">
    <source>
        <dbReference type="Proteomes" id="UP000291613"/>
    </source>
</evidence>
<name>A0A4Q9GL00_9HYPH</name>
<keyword evidence="12" id="KW-1185">Reference proteome</keyword>
<evidence type="ECO:0000256" key="3">
    <source>
        <dbReference type="ARBA" id="ARBA00022448"/>
    </source>
</evidence>
<gene>
    <name evidence="11" type="ORF">EYR15_01715</name>
</gene>
<evidence type="ECO:0000256" key="2">
    <source>
        <dbReference type="ARBA" id="ARBA00010072"/>
    </source>
</evidence>
<dbReference type="InterPro" id="IPR000515">
    <property type="entry name" value="MetI-like"/>
</dbReference>
<dbReference type="GO" id="GO:0022857">
    <property type="term" value="F:transmembrane transporter activity"/>
    <property type="evidence" value="ECO:0007669"/>
    <property type="project" value="InterPro"/>
</dbReference>
<dbReference type="AlphaFoldDB" id="A0A4Q9GL00"/>
<dbReference type="InterPro" id="IPR043429">
    <property type="entry name" value="ArtM/GltK/GlnP/TcyL/YhdX-like"/>
</dbReference>
<dbReference type="GO" id="GO:0043190">
    <property type="term" value="C:ATP-binding cassette (ABC) transporter complex"/>
    <property type="evidence" value="ECO:0007669"/>
    <property type="project" value="InterPro"/>
</dbReference>
<keyword evidence="6 9" id="KW-0812">Transmembrane</keyword>
<evidence type="ECO:0000256" key="4">
    <source>
        <dbReference type="ARBA" id="ARBA00022475"/>
    </source>
</evidence>
<keyword evidence="8 9" id="KW-0472">Membrane</keyword>
<feature type="transmembrane region" description="Helical" evidence="9">
    <location>
        <begin position="114"/>
        <end position="134"/>
    </location>
</feature>
<dbReference type="OrthoDB" id="9814902at2"/>
<feature type="transmembrane region" description="Helical" evidence="9">
    <location>
        <begin position="212"/>
        <end position="234"/>
    </location>
</feature>
<reference evidence="11 12" key="1">
    <citation type="submission" date="2019-02" db="EMBL/GenBank/DDBJ databases">
        <title>Hansschlegelia quercus sp. nov., a novel methylotrophic bacterium from buds of oak (Quercus robur L.).</title>
        <authorList>
            <person name="Agafonova N.V."/>
            <person name="Kaparullina E.N."/>
            <person name="Grouzdev D.S."/>
            <person name="Doronina N.V."/>
        </authorList>
    </citation>
    <scope>NUCLEOTIDE SEQUENCE [LARGE SCALE GENOMIC DNA]</scope>
    <source>
        <strain evidence="11 12">Dub</strain>
    </source>
</reference>
<dbReference type="InterPro" id="IPR035906">
    <property type="entry name" value="MetI-like_sf"/>
</dbReference>
<organism evidence="11 12">
    <name type="scientific">Hansschlegelia quercus</name>
    <dbReference type="NCBI Taxonomy" id="2528245"/>
    <lineage>
        <taxon>Bacteria</taxon>
        <taxon>Pseudomonadati</taxon>
        <taxon>Pseudomonadota</taxon>
        <taxon>Alphaproteobacteria</taxon>
        <taxon>Hyphomicrobiales</taxon>
        <taxon>Methylopilaceae</taxon>
        <taxon>Hansschlegelia</taxon>
    </lineage>
</organism>
<keyword evidence="5" id="KW-0997">Cell inner membrane</keyword>
<dbReference type="Pfam" id="PF00528">
    <property type="entry name" value="BPD_transp_1"/>
    <property type="match status" value="1"/>
</dbReference>
<evidence type="ECO:0000256" key="7">
    <source>
        <dbReference type="ARBA" id="ARBA00022989"/>
    </source>
</evidence>
<keyword evidence="3 9" id="KW-0813">Transport</keyword>
<dbReference type="Proteomes" id="UP000291613">
    <property type="component" value="Unassembled WGS sequence"/>
</dbReference>
<dbReference type="PROSITE" id="PS50928">
    <property type="entry name" value="ABC_TM1"/>
    <property type="match status" value="1"/>
</dbReference>
<dbReference type="GO" id="GO:0006865">
    <property type="term" value="P:amino acid transport"/>
    <property type="evidence" value="ECO:0007669"/>
    <property type="project" value="TreeGrafter"/>
</dbReference>
<feature type="domain" description="ABC transmembrane type-1" evidence="10">
    <location>
        <begin position="35"/>
        <end position="231"/>
    </location>
</feature>
<accession>A0A4Q9GL00</accession>
<dbReference type="InterPro" id="IPR010065">
    <property type="entry name" value="AA_ABC_transptr_permease_3TM"/>
</dbReference>
<evidence type="ECO:0000256" key="8">
    <source>
        <dbReference type="ARBA" id="ARBA00023136"/>
    </source>
</evidence>
<feature type="transmembrane region" description="Helical" evidence="9">
    <location>
        <begin position="35"/>
        <end position="59"/>
    </location>
</feature>
<comment type="caution">
    <text evidence="11">The sequence shown here is derived from an EMBL/GenBank/DDBJ whole genome shotgun (WGS) entry which is preliminary data.</text>
</comment>
<dbReference type="NCBIfam" id="TIGR01726">
    <property type="entry name" value="HEQRo_perm_3TM"/>
    <property type="match status" value="1"/>
</dbReference>
<evidence type="ECO:0000313" key="11">
    <source>
        <dbReference type="EMBL" id="TBN54902.1"/>
    </source>
</evidence>
<dbReference type="SUPFAM" id="SSF161098">
    <property type="entry name" value="MetI-like"/>
    <property type="match status" value="1"/>
</dbReference>
<protein>
    <submittedName>
        <fullName evidence="11">Amino acid ABC transporter permease</fullName>
    </submittedName>
</protein>
<dbReference type="CDD" id="cd06261">
    <property type="entry name" value="TM_PBP2"/>
    <property type="match status" value="1"/>
</dbReference>